<protein>
    <submittedName>
        <fullName evidence="1">Uncharacterized protein</fullName>
    </submittedName>
</protein>
<dbReference type="AlphaFoldDB" id="A0A401P534"/>
<dbReference type="Proteomes" id="UP000288216">
    <property type="component" value="Unassembled WGS sequence"/>
</dbReference>
<reference evidence="1 2" key="1">
    <citation type="journal article" date="2018" name="Nat. Ecol. Evol.">
        <title>Shark genomes provide insights into elasmobranch evolution and the origin of vertebrates.</title>
        <authorList>
            <person name="Hara Y"/>
            <person name="Yamaguchi K"/>
            <person name="Onimaru K"/>
            <person name="Kadota M"/>
            <person name="Koyanagi M"/>
            <person name="Keeley SD"/>
            <person name="Tatsumi K"/>
            <person name="Tanaka K"/>
            <person name="Motone F"/>
            <person name="Kageyama Y"/>
            <person name="Nozu R"/>
            <person name="Adachi N"/>
            <person name="Nishimura O"/>
            <person name="Nakagawa R"/>
            <person name="Tanegashima C"/>
            <person name="Kiyatake I"/>
            <person name="Matsumoto R"/>
            <person name="Murakumo K"/>
            <person name="Nishida K"/>
            <person name="Terakita A"/>
            <person name="Kuratani S"/>
            <person name="Sato K"/>
            <person name="Hyodo S Kuraku.S."/>
        </authorList>
    </citation>
    <scope>NUCLEOTIDE SEQUENCE [LARGE SCALE GENOMIC DNA]</scope>
</reference>
<evidence type="ECO:0000313" key="1">
    <source>
        <dbReference type="EMBL" id="GCB68242.1"/>
    </source>
</evidence>
<proteinExistence type="predicted"/>
<gene>
    <name evidence="1" type="ORF">scyTo_0015204</name>
</gene>
<keyword evidence="2" id="KW-1185">Reference proteome</keyword>
<sequence>MPRDATWFNEALNLDPALTEQPLLVAMTTAASSSILPREQTGPGETSCTGNSSIESKTVIYSRGRDVLVNYLAAMED</sequence>
<evidence type="ECO:0000313" key="2">
    <source>
        <dbReference type="Proteomes" id="UP000288216"/>
    </source>
</evidence>
<organism evidence="1 2">
    <name type="scientific">Scyliorhinus torazame</name>
    <name type="common">Cloudy catshark</name>
    <name type="synonym">Catulus torazame</name>
    <dbReference type="NCBI Taxonomy" id="75743"/>
    <lineage>
        <taxon>Eukaryota</taxon>
        <taxon>Metazoa</taxon>
        <taxon>Chordata</taxon>
        <taxon>Craniata</taxon>
        <taxon>Vertebrata</taxon>
        <taxon>Chondrichthyes</taxon>
        <taxon>Elasmobranchii</taxon>
        <taxon>Galeomorphii</taxon>
        <taxon>Galeoidea</taxon>
        <taxon>Carcharhiniformes</taxon>
        <taxon>Scyliorhinidae</taxon>
        <taxon>Scyliorhinus</taxon>
    </lineage>
</organism>
<name>A0A401P534_SCYTO</name>
<comment type="caution">
    <text evidence="1">The sequence shown here is derived from an EMBL/GenBank/DDBJ whole genome shotgun (WGS) entry which is preliminary data.</text>
</comment>
<accession>A0A401P534</accession>
<dbReference type="EMBL" id="BFAA01008508">
    <property type="protein sequence ID" value="GCB68242.1"/>
    <property type="molecule type" value="Genomic_DNA"/>
</dbReference>